<dbReference type="AlphaFoldDB" id="A0A0C3CWK9"/>
<feature type="transmembrane region" description="Helical" evidence="1">
    <location>
        <begin position="171"/>
        <end position="194"/>
    </location>
</feature>
<keyword evidence="1" id="KW-1133">Transmembrane helix</keyword>
<feature type="transmembrane region" description="Helical" evidence="1">
    <location>
        <begin position="244"/>
        <end position="265"/>
    </location>
</feature>
<evidence type="ECO:0000259" key="2">
    <source>
        <dbReference type="Pfam" id="PF20151"/>
    </source>
</evidence>
<sequence length="314" mass="35375">MSHSTAKWLFADRALALMTLSTATCVVYDHITTLDLEVELVWKRPKWSLVQVLFLINRYVGDALQIFSAFVLVRHIVMDTIVSCNFINVLMGFLATIVMCAMQGIMSYRVSSMYNHNHTIVVVLVAALVLEVSLVILVQILTIGVHSPVPEPAPGVRLCAQDSFPSWMYTLWIPIIAFELLVLVLSLSLAVKYYQSVRLMRRINAKPPDSLPYILLRDSITFPFICLVICILNLISWIRLPYLVTQFTFAFAAFAPIILGSRLILNLREAYYQPFIEELDSRKTGGEEVSLQLHGRITGTTPRSSAAPRTRPSV</sequence>
<protein>
    <recommendedName>
        <fullName evidence="2">DUF6533 domain-containing protein</fullName>
    </recommendedName>
</protein>
<organism evidence="3 4">
    <name type="scientific">Hebeloma cylindrosporum</name>
    <dbReference type="NCBI Taxonomy" id="76867"/>
    <lineage>
        <taxon>Eukaryota</taxon>
        <taxon>Fungi</taxon>
        <taxon>Dikarya</taxon>
        <taxon>Basidiomycota</taxon>
        <taxon>Agaricomycotina</taxon>
        <taxon>Agaricomycetes</taxon>
        <taxon>Agaricomycetidae</taxon>
        <taxon>Agaricales</taxon>
        <taxon>Agaricineae</taxon>
        <taxon>Hymenogastraceae</taxon>
        <taxon>Hebeloma</taxon>
    </lineage>
</organism>
<dbReference type="Pfam" id="PF20151">
    <property type="entry name" value="DUF6533"/>
    <property type="match status" value="1"/>
</dbReference>
<keyword evidence="1" id="KW-0472">Membrane</keyword>
<reference evidence="3 4" key="1">
    <citation type="submission" date="2014-04" db="EMBL/GenBank/DDBJ databases">
        <authorList>
            <consortium name="DOE Joint Genome Institute"/>
            <person name="Kuo A."/>
            <person name="Gay G."/>
            <person name="Dore J."/>
            <person name="Kohler A."/>
            <person name="Nagy L.G."/>
            <person name="Floudas D."/>
            <person name="Copeland A."/>
            <person name="Barry K.W."/>
            <person name="Cichocki N."/>
            <person name="Veneault-Fourrey C."/>
            <person name="LaButti K."/>
            <person name="Lindquist E.A."/>
            <person name="Lipzen A."/>
            <person name="Lundell T."/>
            <person name="Morin E."/>
            <person name="Murat C."/>
            <person name="Sun H."/>
            <person name="Tunlid A."/>
            <person name="Henrissat B."/>
            <person name="Grigoriev I.V."/>
            <person name="Hibbett D.S."/>
            <person name="Martin F."/>
            <person name="Nordberg H.P."/>
            <person name="Cantor M.N."/>
            <person name="Hua S.X."/>
        </authorList>
    </citation>
    <scope>NUCLEOTIDE SEQUENCE [LARGE SCALE GENOMIC DNA]</scope>
    <source>
        <strain evidence="4">h7</strain>
    </source>
</reference>
<reference evidence="4" key="2">
    <citation type="submission" date="2015-01" db="EMBL/GenBank/DDBJ databases">
        <title>Evolutionary Origins and Diversification of the Mycorrhizal Mutualists.</title>
        <authorList>
            <consortium name="DOE Joint Genome Institute"/>
            <consortium name="Mycorrhizal Genomics Consortium"/>
            <person name="Kohler A."/>
            <person name="Kuo A."/>
            <person name="Nagy L.G."/>
            <person name="Floudas D."/>
            <person name="Copeland A."/>
            <person name="Barry K.W."/>
            <person name="Cichocki N."/>
            <person name="Veneault-Fourrey C."/>
            <person name="LaButti K."/>
            <person name="Lindquist E.A."/>
            <person name="Lipzen A."/>
            <person name="Lundell T."/>
            <person name="Morin E."/>
            <person name="Murat C."/>
            <person name="Riley R."/>
            <person name="Ohm R."/>
            <person name="Sun H."/>
            <person name="Tunlid A."/>
            <person name="Henrissat B."/>
            <person name="Grigoriev I.V."/>
            <person name="Hibbett D.S."/>
            <person name="Martin F."/>
        </authorList>
    </citation>
    <scope>NUCLEOTIDE SEQUENCE [LARGE SCALE GENOMIC DNA]</scope>
    <source>
        <strain evidence="4">h7</strain>
    </source>
</reference>
<evidence type="ECO:0000313" key="4">
    <source>
        <dbReference type="Proteomes" id="UP000053424"/>
    </source>
</evidence>
<dbReference type="HOGENOM" id="CLU_035509_15_0_1"/>
<keyword evidence="4" id="KW-1185">Reference proteome</keyword>
<proteinExistence type="predicted"/>
<dbReference type="OrthoDB" id="2638860at2759"/>
<accession>A0A0C3CWK9</accession>
<feature type="domain" description="DUF6533" evidence="2">
    <location>
        <begin position="19"/>
        <end position="61"/>
    </location>
</feature>
<evidence type="ECO:0000256" key="1">
    <source>
        <dbReference type="SAM" id="Phobius"/>
    </source>
</evidence>
<evidence type="ECO:0000313" key="3">
    <source>
        <dbReference type="EMBL" id="KIM48529.1"/>
    </source>
</evidence>
<gene>
    <name evidence="3" type="ORF">M413DRAFT_437753</name>
</gene>
<dbReference type="InterPro" id="IPR045340">
    <property type="entry name" value="DUF6533"/>
</dbReference>
<feature type="transmembrane region" description="Helical" evidence="1">
    <location>
        <begin position="215"/>
        <end position="238"/>
    </location>
</feature>
<dbReference type="Proteomes" id="UP000053424">
    <property type="component" value="Unassembled WGS sequence"/>
</dbReference>
<feature type="transmembrane region" description="Helical" evidence="1">
    <location>
        <begin position="52"/>
        <end position="73"/>
    </location>
</feature>
<feature type="transmembrane region" description="Helical" evidence="1">
    <location>
        <begin position="120"/>
        <end position="145"/>
    </location>
</feature>
<name>A0A0C3CWK9_HEBCY</name>
<dbReference type="EMBL" id="KN831768">
    <property type="protein sequence ID" value="KIM48529.1"/>
    <property type="molecule type" value="Genomic_DNA"/>
</dbReference>
<feature type="transmembrane region" description="Helical" evidence="1">
    <location>
        <begin position="85"/>
        <end position="108"/>
    </location>
</feature>
<keyword evidence="1" id="KW-0812">Transmembrane</keyword>